<dbReference type="STRING" id="485916.Dtox_0241"/>
<dbReference type="InterPro" id="IPR003721">
    <property type="entry name" value="Pantoate_ligase"/>
</dbReference>
<keyword evidence="5 8" id="KW-0547">Nucleotide-binding</keyword>
<keyword evidence="10" id="KW-1185">Reference proteome</keyword>
<name>C8W3U0_DESAS</name>
<evidence type="ECO:0000256" key="8">
    <source>
        <dbReference type="HAMAP-Rule" id="MF_00158"/>
    </source>
</evidence>
<feature type="active site" description="Proton donor" evidence="8">
    <location>
        <position position="37"/>
    </location>
</feature>
<dbReference type="Gene3D" id="3.30.1300.10">
    <property type="entry name" value="Pantoate-beta-alanine ligase, C-terminal domain"/>
    <property type="match status" value="1"/>
</dbReference>
<dbReference type="eggNOG" id="COG0414">
    <property type="taxonomic scope" value="Bacteria"/>
</dbReference>
<evidence type="ECO:0000313" key="10">
    <source>
        <dbReference type="Proteomes" id="UP000002217"/>
    </source>
</evidence>
<evidence type="ECO:0000256" key="6">
    <source>
        <dbReference type="ARBA" id="ARBA00022840"/>
    </source>
</evidence>
<sequence length="281" mass="31183">MKTIKTIAEAKKFLKQARLQGLTIGLVPTMGYLHEGHLTLMRECKKKCDLTVVSIFVNPLQFGPKEDFSGYPRDLGRDSSLAEGVGVDLLFCPEPQEVYPANYSTYVDVEGLTGVLCGKSRPGHFRGVTTVVNKLFNIVRPDYAFFGQKDAQQVLVIKKMVRDLLMDLEIITVPIVRESDGLALSSRNVYLSREERRAALVLSLSLIMARDAVKSGENNVALLKDRVRQMISAEPLARIDYVEILSLPDLAEINSLEAPALLALAVFFGKTRLIDNVVLES</sequence>
<comment type="catalytic activity">
    <reaction evidence="7 8">
        <text>(R)-pantoate + beta-alanine + ATP = (R)-pantothenate + AMP + diphosphate + H(+)</text>
        <dbReference type="Rhea" id="RHEA:10912"/>
        <dbReference type="ChEBI" id="CHEBI:15378"/>
        <dbReference type="ChEBI" id="CHEBI:15980"/>
        <dbReference type="ChEBI" id="CHEBI:29032"/>
        <dbReference type="ChEBI" id="CHEBI:30616"/>
        <dbReference type="ChEBI" id="CHEBI:33019"/>
        <dbReference type="ChEBI" id="CHEBI:57966"/>
        <dbReference type="ChEBI" id="CHEBI:456215"/>
        <dbReference type="EC" id="6.3.2.1"/>
    </reaction>
</comment>
<dbReference type="AlphaFoldDB" id="C8W3U0"/>
<dbReference type="OrthoDB" id="9773087at2"/>
<keyword evidence="8" id="KW-0963">Cytoplasm</keyword>
<comment type="subcellular location">
    <subcellularLocation>
        <location evidence="8">Cytoplasm</location>
    </subcellularLocation>
</comment>
<dbReference type="NCBIfam" id="TIGR00018">
    <property type="entry name" value="panC"/>
    <property type="match status" value="1"/>
</dbReference>
<feature type="binding site" evidence="8">
    <location>
        <position position="61"/>
    </location>
    <ligand>
        <name>beta-alanine</name>
        <dbReference type="ChEBI" id="CHEBI:57966"/>
    </ligand>
</feature>
<comment type="function">
    <text evidence="8">Catalyzes the condensation of pantoate with beta-alanine in an ATP-dependent reaction via a pantoyl-adenylate intermediate.</text>
</comment>
<dbReference type="EC" id="6.3.2.1" evidence="8"/>
<gene>
    <name evidence="8" type="primary">panC</name>
    <name evidence="9" type="ordered locus">Dtox_0241</name>
</gene>
<dbReference type="FunFam" id="3.30.1300.10:FF:000001">
    <property type="entry name" value="Pantothenate synthetase"/>
    <property type="match status" value="1"/>
</dbReference>
<dbReference type="PANTHER" id="PTHR21299:SF1">
    <property type="entry name" value="PANTOATE--BETA-ALANINE LIGASE"/>
    <property type="match status" value="1"/>
</dbReference>
<comment type="subunit">
    <text evidence="8">Homodimer.</text>
</comment>
<dbReference type="NCBIfam" id="TIGR00125">
    <property type="entry name" value="cyt_tran_rel"/>
    <property type="match status" value="1"/>
</dbReference>
<comment type="pathway">
    <text evidence="1 8">Cofactor biosynthesis; (R)-pantothenate biosynthesis; (R)-pantothenate from (R)-pantoate and beta-alanine: step 1/1.</text>
</comment>
<dbReference type="Pfam" id="PF02569">
    <property type="entry name" value="Pantoate_ligase"/>
    <property type="match status" value="1"/>
</dbReference>
<feature type="binding site" evidence="8">
    <location>
        <position position="153"/>
    </location>
    <ligand>
        <name>(R)-pantoate</name>
        <dbReference type="ChEBI" id="CHEBI:15980"/>
    </ligand>
</feature>
<dbReference type="Proteomes" id="UP000002217">
    <property type="component" value="Chromosome"/>
</dbReference>
<dbReference type="InterPro" id="IPR042176">
    <property type="entry name" value="Pantoate_ligase_C"/>
</dbReference>
<dbReference type="FunFam" id="3.40.50.620:FF:000013">
    <property type="entry name" value="Pantothenate synthetase"/>
    <property type="match status" value="1"/>
</dbReference>
<feature type="binding site" evidence="8">
    <location>
        <begin position="30"/>
        <end position="37"/>
    </location>
    <ligand>
        <name>ATP</name>
        <dbReference type="ChEBI" id="CHEBI:30616"/>
    </ligand>
</feature>
<dbReference type="EMBL" id="CP001720">
    <property type="protein sequence ID" value="ACV61194.1"/>
    <property type="molecule type" value="Genomic_DNA"/>
</dbReference>
<dbReference type="UniPathway" id="UPA00028">
    <property type="reaction ID" value="UER00005"/>
</dbReference>
<feature type="binding site" evidence="8">
    <location>
        <position position="61"/>
    </location>
    <ligand>
        <name>(R)-pantoate</name>
        <dbReference type="ChEBI" id="CHEBI:15980"/>
    </ligand>
</feature>
<dbReference type="GO" id="GO:0015940">
    <property type="term" value="P:pantothenate biosynthetic process"/>
    <property type="evidence" value="ECO:0007669"/>
    <property type="project" value="UniProtKB-UniRule"/>
</dbReference>
<dbReference type="HAMAP" id="MF_00158">
    <property type="entry name" value="PanC"/>
    <property type="match status" value="1"/>
</dbReference>
<dbReference type="PANTHER" id="PTHR21299">
    <property type="entry name" value="CYTIDYLATE KINASE/PANTOATE-BETA-ALANINE LIGASE"/>
    <property type="match status" value="1"/>
</dbReference>
<comment type="miscellaneous">
    <text evidence="8">The reaction proceeds by a bi uni uni bi ping pong mechanism.</text>
</comment>
<feature type="binding site" evidence="8">
    <location>
        <begin position="184"/>
        <end position="187"/>
    </location>
    <ligand>
        <name>ATP</name>
        <dbReference type="ChEBI" id="CHEBI:30616"/>
    </ligand>
</feature>
<dbReference type="InterPro" id="IPR014729">
    <property type="entry name" value="Rossmann-like_a/b/a_fold"/>
</dbReference>
<dbReference type="Gene3D" id="3.40.50.620">
    <property type="entry name" value="HUPs"/>
    <property type="match status" value="1"/>
</dbReference>
<reference evidence="9 10" key="1">
    <citation type="journal article" date="2009" name="Stand. Genomic Sci.">
        <title>Complete genome sequence of Desulfotomaculum acetoxidans type strain (5575).</title>
        <authorList>
            <person name="Spring S."/>
            <person name="Lapidus A."/>
            <person name="Schroder M."/>
            <person name="Gleim D."/>
            <person name="Sims D."/>
            <person name="Meincke L."/>
            <person name="Glavina Del Rio T."/>
            <person name="Tice H."/>
            <person name="Copeland A."/>
            <person name="Cheng J.F."/>
            <person name="Lucas S."/>
            <person name="Chen F."/>
            <person name="Nolan M."/>
            <person name="Bruce D."/>
            <person name="Goodwin L."/>
            <person name="Pitluck S."/>
            <person name="Ivanova N."/>
            <person name="Mavromatis K."/>
            <person name="Mikhailova N."/>
            <person name="Pati A."/>
            <person name="Chen A."/>
            <person name="Palaniappan K."/>
            <person name="Land M."/>
            <person name="Hauser L."/>
            <person name="Chang Y.J."/>
            <person name="Jeffries C.D."/>
            <person name="Chain P."/>
            <person name="Saunders E."/>
            <person name="Brettin T."/>
            <person name="Detter J.C."/>
            <person name="Goker M."/>
            <person name="Bristow J."/>
            <person name="Eisen J.A."/>
            <person name="Markowitz V."/>
            <person name="Hugenholtz P."/>
            <person name="Kyrpides N.C."/>
            <person name="Klenk H.P."/>
            <person name="Han C."/>
        </authorList>
    </citation>
    <scope>NUCLEOTIDE SEQUENCE [LARGE SCALE GENOMIC DNA]</scope>
    <source>
        <strain evidence="10">ATCC 49208 / DSM 771 / VKM B-1644</strain>
    </source>
</reference>
<protein>
    <recommendedName>
        <fullName evidence="8">Pantothenate synthetase</fullName>
        <shortName evidence="8">PS</shortName>
        <ecNumber evidence="8">6.3.2.1</ecNumber>
    </recommendedName>
    <alternativeName>
        <fullName evidence="8">Pantoate--beta-alanine ligase</fullName>
    </alternativeName>
    <alternativeName>
        <fullName evidence="8">Pantoate-activating enzyme</fullName>
    </alternativeName>
</protein>
<evidence type="ECO:0000256" key="3">
    <source>
        <dbReference type="ARBA" id="ARBA00022598"/>
    </source>
</evidence>
<dbReference type="GO" id="GO:0004592">
    <property type="term" value="F:pantoate-beta-alanine ligase activity"/>
    <property type="evidence" value="ECO:0007669"/>
    <property type="project" value="UniProtKB-UniRule"/>
</dbReference>
<keyword evidence="3 8" id="KW-0436">Ligase</keyword>
<organism evidence="9 10">
    <name type="scientific">Desulfofarcimen acetoxidans (strain ATCC 49208 / DSM 771 / KCTC 5769 / VKM B-1644 / 5575)</name>
    <name type="common">Desulfotomaculum acetoxidans</name>
    <dbReference type="NCBI Taxonomy" id="485916"/>
    <lineage>
        <taxon>Bacteria</taxon>
        <taxon>Bacillati</taxon>
        <taxon>Bacillota</taxon>
        <taxon>Clostridia</taxon>
        <taxon>Eubacteriales</taxon>
        <taxon>Peptococcaceae</taxon>
        <taxon>Desulfofarcimen</taxon>
    </lineage>
</organism>
<keyword evidence="4 8" id="KW-0566">Pantothenate biosynthesis</keyword>
<evidence type="ECO:0000256" key="5">
    <source>
        <dbReference type="ARBA" id="ARBA00022741"/>
    </source>
</evidence>
<dbReference type="HOGENOM" id="CLU_047148_0_0_9"/>
<evidence type="ECO:0000256" key="4">
    <source>
        <dbReference type="ARBA" id="ARBA00022655"/>
    </source>
</evidence>
<feature type="binding site" evidence="8">
    <location>
        <position position="176"/>
    </location>
    <ligand>
        <name>ATP</name>
        <dbReference type="ChEBI" id="CHEBI:30616"/>
    </ligand>
</feature>
<dbReference type="InterPro" id="IPR004821">
    <property type="entry name" value="Cyt_trans-like"/>
</dbReference>
<evidence type="ECO:0000256" key="1">
    <source>
        <dbReference type="ARBA" id="ARBA00004990"/>
    </source>
</evidence>
<dbReference type="KEGG" id="dae:Dtox_0241"/>
<proteinExistence type="inferred from homology"/>
<evidence type="ECO:0000313" key="9">
    <source>
        <dbReference type="EMBL" id="ACV61194.1"/>
    </source>
</evidence>
<dbReference type="RefSeq" id="WP_015755915.1">
    <property type="nucleotide sequence ID" value="NC_013216.1"/>
</dbReference>
<dbReference type="SUPFAM" id="SSF52374">
    <property type="entry name" value="Nucleotidylyl transferase"/>
    <property type="match status" value="1"/>
</dbReference>
<feature type="binding site" evidence="8">
    <location>
        <begin position="147"/>
        <end position="150"/>
    </location>
    <ligand>
        <name>ATP</name>
        <dbReference type="ChEBI" id="CHEBI:30616"/>
    </ligand>
</feature>
<evidence type="ECO:0000256" key="7">
    <source>
        <dbReference type="ARBA" id="ARBA00048258"/>
    </source>
</evidence>
<evidence type="ECO:0000256" key="2">
    <source>
        <dbReference type="ARBA" id="ARBA00009256"/>
    </source>
</evidence>
<dbReference type="CDD" id="cd00560">
    <property type="entry name" value="PanC"/>
    <property type="match status" value="1"/>
</dbReference>
<dbReference type="GO" id="GO:0005829">
    <property type="term" value="C:cytosol"/>
    <property type="evidence" value="ECO:0007669"/>
    <property type="project" value="TreeGrafter"/>
</dbReference>
<dbReference type="GO" id="GO:0005524">
    <property type="term" value="F:ATP binding"/>
    <property type="evidence" value="ECO:0007669"/>
    <property type="project" value="UniProtKB-KW"/>
</dbReference>
<comment type="similarity">
    <text evidence="2 8">Belongs to the pantothenate synthetase family.</text>
</comment>
<accession>C8W3U0</accession>
<keyword evidence="6 8" id="KW-0067">ATP-binding</keyword>